<organism evidence="11 12">
    <name type="scientific">Haloferax namakaokahaiae</name>
    <dbReference type="NCBI Taxonomy" id="1748331"/>
    <lineage>
        <taxon>Archaea</taxon>
        <taxon>Methanobacteriati</taxon>
        <taxon>Methanobacteriota</taxon>
        <taxon>Stenosarchaea group</taxon>
        <taxon>Halobacteria</taxon>
        <taxon>Halobacteriales</taxon>
        <taxon>Haloferacaceae</taxon>
        <taxon>Haloferax</taxon>
    </lineage>
</organism>
<evidence type="ECO:0000256" key="2">
    <source>
        <dbReference type="ARBA" id="ARBA00012831"/>
    </source>
</evidence>
<dbReference type="InterPro" id="IPR050062">
    <property type="entry name" value="Pro-tRNA_synthetase"/>
</dbReference>
<dbReference type="GO" id="GO:0005524">
    <property type="term" value="F:ATP binding"/>
    <property type="evidence" value="ECO:0007669"/>
    <property type="project" value="UniProtKB-KW"/>
</dbReference>
<evidence type="ECO:0000259" key="10">
    <source>
        <dbReference type="PROSITE" id="PS50862"/>
    </source>
</evidence>
<dbReference type="InterPro" id="IPR002316">
    <property type="entry name" value="Pro-tRNA-ligase_IIa"/>
</dbReference>
<dbReference type="SUPFAM" id="SSF55681">
    <property type="entry name" value="Class II aaRS and biotin synthetases"/>
    <property type="match status" value="1"/>
</dbReference>
<name>A0ABD5ZCP2_9EURY</name>
<dbReference type="GO" id="GO:0006412">
    <property type="term" value="P:translation"/>
    <property type="evidence" value="ECO:0007669"/>
    <property type="project" value="UniProtKB-KW"/>
</dbReference>
<proteinExistence type="predicted"/>
<dbReference type="InterPro" id="IPR036621">
    <property type="entry name" value="Anticodon-bd_dom_sf"/>
</dbReference>
<evidence type="ECO:0000256" key="5">
    <source>
        <dbReference type="ARBA" id="ARBA00022840"/>
    </source>
</evidence>
<evidence type="ECO:0000256" key="9">
    <source>
        <dbReference type="ARBA" id="ARBA00047671"/>
    </source>
</evidence>
<dbReference type="Gene3D" id="3.40.50.800">
    <property type="entry name" value="Anticodon-binding domain"/>
    <property type="match status" value="1"/>
</dbReference>
<dbReference type="Pfam" id="PF03129">
    <property type="entry name" value="HGTP_anticodon"/>
    <property type="match status" value="1"/>
</dbReference>
<evidence type="ECO:0000256" key="6">
    <source>
        <dbReference type="ARBA" id="ARBA00022917"/>
    </source>
</evidence>
<dbReference type="PROSITE" id="PS50862">
    <property type="entry name" value="AA_TRNA_LIGASE_II"/>
    <property type="match status" value="1"/>
</dbReference>
<dbReference type="RefSeq" id="WP_390222362.1">
    <property type="nucleotide sequence ID" value="NZ_JBHTAA010000002.1"/>
</dbReference>
<evidence type="ECO:0000256" key="1">
    <source>
        <dbReference type="ARBA" id="ARBA00004496"/>
    </source>
</evidence>
<dbReference type="Gene3D" id="3.30.930.10">
    <property type="entry name" value="Bira Bifunctional Protein, Domain 2"/>
    <property type="match status" value="1"/>
</dbReference>
<keyword evidence="3 11" id="KW-0436">Ligase</keyword>
<gene>
    <name evidence="11" type="ORF">ACFQJC_05950</name>
</gene>
<dbReference type="InterPro" id="IPR045864">
    <property type="entry name" value="aa-tRNA-synth_II/BPL/LPL"/>
</dbReference>
<dbReference type="GO" id="GO:0005737">
    <property type="term" value="C:cytoplasm"/>
    <property type="evidence" value="ECO:0007669"/>
    <property type="project" value="UniProtKB-SubCell"/>
</dbReference>
<evidence type="ECO:0000256" key="7">
    <source>
        <dbReference type="ARBA" id="ARBA00023146"/>
    </source>
</evidence>
<comment type="caution">
    <text evidence="11">The sequence shown here is derived from an EMBL/GenBank/DDBJ whole genome shotgun (WGS) entry which is preliminary data.</text>
</comment>
<dbReference type="EMBL" id="JBHTAA010000002">
    <property type="protein sequence ID" value="MFC7203047.1"/>
    <property type="molecule type" value="Genomic_DNA"/>
</dbReference>
<accession>A0ABD5ZCP2</accession>
<dbReference type="AlphaFoldDB" id="A0ABD5ZCP2"/>
<keyword evidence="7" id="KW-0030">Aminoacyl-tRNA synthetase</keyword>
<dbReference type="Proteomes" id="UP001596481">
    <property type="component" value="Unassembled WGS sequence"/>
</dbReference>
<keyword evidence="4" id="KW-0547">Nucleotide-binding</keyword>
<evidence type="ECO:0000256" key="4">
    <source>
        <dbReference type="ARBA" id="ARBA00022741"/>
    </source>
</evidence>
<dbReference type="InterPro" id="IPR006195">
    <property type="entry name" value="aa-tRNA-synth_II"/>
</dbReference>
<dbReference type="SUPFAM" id="SSF52954">
    <property type="entry name" value="Class II aaRS ABD-related"/>
    <property type="match status" value="1"/>
</dbReference>
<sequence>MRRTDVLLCTRREANSRDSETVQLAQRAGLIRQFGSGLYAFTPSGERVRQHVIRIVTTELNRIGGQAVDLPQLQYRPIWEQSGRWGNFEDEMFTFENRDGQQMCLAPSHEEGIVHLVDGIVRSYEDLPVLLYQVGKKHRDDHPRNGLLRTKEFTMKDAYSLHASDESLDTWYERVRSAYVRIFDRLGIEFVVADADNSVMGGANSEEFIALADSGTVDVRWCTGDECLFGSTDESKEQDIAAFDSCPDCGAQLTAGEGIEIGHVFKLGTRYSDSIGLHVDTADETTTAVRMGSYGIGIDRLIHTLIEQHADESGCRWPASETARIAPFEVSIIPLDYEGDLKDTADELHRTLDSGSVLLFDDATQTIGERFAESDLLGIPQKVVLGNHFRETNEVEIETRDGETRFVDVGSVTERLRT</sequence>
<dbReference type="GO" id="GO:0004827">
    <property type="term" value="F:proline-tRNA ligase activity"/>
    <property type="evidence" value="ECO:0007669"/>
    <property type="project" value="UniProtKB-EC"/>
</dbReference>
<keyword evidence="6" id="KW-0648">Protein biosynthesis</keyword>
<evidence type="ECO:0000256" key="8">
    <source>
        <dbReference type="ARBA" id="ARBA00029731"/>
    </source>
</evidence>
<evidence type="ECO:0000256" key="3">
    <source>
        <dbReference type="ARBA" id="ARBA00022598"/>
    </source>
</evidence>
<protein>
    <recommendedName>
        <fullName evidence="2">proline--tRNA ligase</fullName>
        <ecNumber evidence="2">6.1.1.15</ecNumber>
    </recommendedName>
    <alternativeName>
        <fullName evidence="8">Prolyl-tRNA synthetase</fullName>
    </alternativeName>
</protein>
<keyword evidence="5" id="KW-0067">ATP-binding</keyword>
<keyword evidence="12" id="KW-1185">Reference proteome</keyword>
<dbReference type="InterPro" id="IPR002314">
    <property type="entry name" value="aa-tRNA-synt_IIb"/>
</dbReference>
<dbReference type="Pfam" id="PF00587">
    <property type="entry name" value="tRNA-synt_2b"/>
    <property type="match status" value="1"/>
</dbReference>
<dbReference type="PANTHER" id="PTHR42753:SF2">
    <property type="entry name" value="PROLINE--TRNA LIGASE"/>
    <property type="match status" value="1"/>
</dbReference>
<feature type="domain" description="Aminoacyl-transfer RNA synthetases class-II family profile" evidence="10">
    <location>
        <begin position="18"/>
        <end position="327"/>
    </location>
</feature>
<evidence type="ECO:0000313" key="11">
    <source>
        <dbReference type="EMBL" id="MFC7203047.1"/>
    </source>
</evidence>
<dbReference type="PRINTS" id="PR01046">
    <property type="entry name" value="TRNASYNTHPRO"/>
</dbReference>
<reference evidence="11 12" key="1">
    <citation type="journal article" date="2019" name="Int. J. Syst. Evol. Microbiol.">
        <title>The Global Catalogue of Microorganisms (GCM) 10K type strain sequencing project: providing services to taxonomists for standard genome sequencing and annotation.</title>
        <authorList>
            <consortium name="The Broad Institute Genomics Platform"/>
            <consortium name="The Broad Institute Genome Sequencing Center for Infectious Disease"/>
            <person name="Wu L."/>
            <person name="Ma J."/>
        </authorList>
    </citation>
    <scope>NUCLEOTIDE SEQUENCE [LARGE SCALE GENOMIC DNA]</scope>
    <source>
        <strain evidence="11 12">DSM 29988</strain>
    </source>
</reference>
<evidence type="ECO:0000313" key="12">
    <source>
        <dbReference type="Proteomes" id="UP001596481"/>
    </source>
</evidence>
<dbReference type="EC" id="6.1.1.15" evidence="2"/>
<comment type="catalytic activity">
    <reaction evidence="9">
        <text>tRNA(Pro) + L-proline + ATP = L-prolyl-tRNA(Pro) + AMP + diphosphate</text>
        <dbReference type="Rhea" id="RHEA:14305"/>
        <dbReference type="Rhea" id="RHEA-COMP:9700"/>
        <dbReference type="Rhea" id="RHEA-COMP:9702"/>
        <dbReference type="ChEBI" id="CHEBI:30616"/>
        <dbReference type="ChEBI" id="CHEBI:33019"/>
        <dbReference type="ChEBI" id="CHEBI:60039"/>
        <dbReference type="ChEBI" id="CHEBI:78442"/>
        <dbReference type="ChEBI" id="CHEBI:78532"/>
        <dbReference type="ChEBI" id="CHEBI:456215"/>
        <dbReference type="EC" id="6.1.1.15"/>
    </reaction>
</comment>
<dbReference type="PANTHER" id="PTHR42753">
    <property type="entry name" value="MITOCHONDRIAL RIBOSOME PROTEIN L39/PROLYL-TRNA LIGASE FAMILY MEMBER"/>
    <property type="match status" value="1"/>
</dbReference>
<comment type="subcellular location">
    <subcellularLocation>
        <location evidence="1">Cytoplasm</location>
    </subcellularLocation>
</comment>
<dbReference type="InterPro" id="IPR004154">
    <property type="entry name" value="Anticodon-bd"/>
</dbReference>